<proteinExistence type="predicted"/>
<protein>
    <submittedName>
        <fullName evidence="2">Uncharacterized protein</fullName>
    </submittedName>
</protein>
<name>A0A426YID4_ENSVE</name>
<organism evidence="2 3">
    <name type="scientific">Ensete ventricosum</name>
    <name type="common">Abyssinian banana</name>
    <name type="synonym">Musa ensete</name>
    <dbReference type="NCBI Taxonomy" id="4639"/>
    <lineage>
        <taxon>Eukaryota</taxon>
        <taxon>Viridiplantae</taxon>
        <taxon>Streptophyta</taxon>
        <taxon>Embryophyta</taxon>
        <taxon>Tracheophyta</taxon>
        <taxon>Spermatophyta</taxon>
        <taxon>Magnoliopsida</taxon>
        <taxon>Liliopsida</taxon>
        <taxon>Zingiberales</taxon>
        <taxon>Musaceae</taxon>
        <taxon>Ensete</taxon>
    </lineage>
</organism>
<evidence type="ECO:0000256" key="1">
    <source>
        <dbReference type="SAM" id="MobiDB-lite"/>
    </source>
</evidence>
<reference evidence="2 3" key="1">
    <citation type="journal article" date="2014" name="Agronomy (Basel)">
        <title>A Draft Genome Sequence for Ensete ventricosum, the Drought-Tolerant Tree Against Hunger.</title>
        <authorList>
            <person name="Harrison J."/>
            <person name="Moore K.A."/>
            <person name="Paszkiewicz K."/>
            <person name="Jones T."/>
            <person name="Grant M."/>
            <person name="Ambacheew D."/>
            <person name="Muzemil S."/>
            <person name="Studholme D.J."/>
        </authorList>
    </citation>
    <scope>NUCLEOTIDE SEQUENCE [LARGE SCALE GENOMIC DNA]</scope>
</reference>
<evidence type="ECO:0000313" key="2">
    <source>
        <dbReference type="EMBL" id="RRT51512.1"/>
    </source>
</evidence>
<comment type="caution">
    <text evidence="2">The sequence shown here is derived from an EMBL/GenBank/DDBJ whole genome shotgun (WGS) entry which is preliminary data.</text>
</comment>
<feature type="region of interest" description="Disordered" evidence="1">
    <location>
        <begin position="1"/>
        <end position="74"/>
    </location>
</feature>
<feature type="compositionally biased region" description="Polar residues" evidence="1">
    <location>
        <begin position="9"/>
        <end position="23"/>
    </location>
</feature>
<evidence type="ECO:0000313" key="3">
    <source>
        <dbReference type="Proteomes" id="UP000287651"/>
    </source>
</evidence>
<gene>
    <name evidence="2" type="ORF">B296_00031337</name>
</gene>
<dbReference type="Proteomes" id="UP000287651">
    <property type="component" value="Unassembled WGS sequence"/>
</dbReference>
<dbReference type="EMBL" id="AMZH03012181">
    <property type="protein sequence ID" value="RRT51512.1"/>
    <property type="molecule type" value="Genomic_DNA"/>
</dbReference>
<dbReference type="AlphaFoldDB" id="A0A426YID4"/>
<sequence>MHLLDCDSSLIQSSLHPSRSQEVQKVGSPSMRSLFKPPSARRISVSPYPINAERTGERQWTSYHQKKMPPQEKS</sequence>
<accession>A0A426YID4</accession>